<evidence type="ECO:0000256" key="1">
    <source>
        <dbReference type="ARBA" id="ARBA00004167"/>
    </source>
</evidence>
<keyword evidence="4 6" id="KW-0472">Membrane</keyword>
<keyword evidence="2 6" id="KW-0812">Transmembrane</keyword>
<dbReference type="EMBL" id="UINC01000555">
    <property type="protein sequence ID" value="SUZ57331.1"/>
    <property type="molecule type" value="Genomic_DNA"/>
</dbReference>
<gene>
    <name evidence="7" type="ORF">METZ01_LOCUS10185</name>
</gene>
<sequence length="244" mass="27860">VGKLTDYGLPIIGAFVLHGVVVAMLEWEWEPRSRETVVMQPKAIKTTLIIREPHRSATKAPKKKPQSTKPKSSVKSVPLRTPSARSRLLIEPDNAPSKLEETDAQRIERERRERLQARRQRLEEMRRRDFERLLVQDAIDISDRADRDAAQSYVDGIYASIVAQWSRPPSARNEMAAGILVELFPTGELNTVSLVDSSGSAAFDRSALAAVRKARRFEVPRDSEVFESQFRKFRLLFRPEDLLR</sequence>
<dbReference type="NCBIfam" id="TIGR01352">
    <property type="entry name" value="tonB_Cterm"/>
    <property type="match status" value="1"/>
</dbReference>
<evidence type="ECO:0008006" key="8">
    <source>
        <dbReference type="Google" id="ProtNLM"/>
    </source>
</evidence>
<dbReference type="Gene3D" id="3.30.1150.10">
    <property type="match status" value="1"/>
</dbReference>
<dbReference type="GO" id="GO:0016020">
    <property type="term" value="C:membrane"/>
    <property type="evidence" value="ECO:0007669"/>
    <property type="project" value="UniProtKB-SubCell"/>
</dbReference>
<name>A0A381NRX1_9ZZZZ</name>
<dbReference type="AlphaFoldDB" id="A0A381NRX1"/>
<evidence type="ECO:0000256" key="3">
    <source>
        <dbReference type="ARBA" id="ARBA00022989"/>
    </source>
</evidence>
<feature type="non-terminal residue" evidence="7">
    <location>
        <position position="1"/>
    </location>
</feature>
<dbReference type="InterPro" id="IPR006260">
    <property type="entry name" value="TonB/TolA_C"/>
</dbReference>
<feature type="compositionally biased region" description="Low complexity" evidence="5">
    <location>
        <begin position="67"/>
        <end position="78"/>
    </location>
</feature>
<proteinExistence type="predicted"/>
<reference evidence="7" key="1">
    <citation type="submission" date="2018-05" db="EMBL/GenBank/DDBJ databases">
        <authorList>
            <person name="Lanie J.A."/>
            <person name="Ng W.-L."/>
            <person name="Kazmierczak K.M."/>
            <person name="Andrzejewski T.M."/>
            <person name="Davidsen T.M."/>
            <person name="Wayne K.J."/>
            <person name="Tettelin H."/>
            <person name="Glass J.I."/>
            <person name="Rusch D."/>
            <person name="Podicherti R."/>
            <person name="Tsui H.-C.T."/>
            <person name="Winkler M.E."/>
        </authorList>
    </citation>
    <scope>NUCLEOTIDE SEQUENCE</scope>
</reference>
<keyword evidence="3 6" id="KW-1133">Transmembrane helix</keyword>
<evidence type="ECO:0000256" key="2">
    <source>
        <dbReference type="ARBA" id="ARBA00022692"/>
    </source>
</evidence>
<dbReference type="SUPFAM" id="SSF74653">
    <property type="entry name" value="TolA/TonB C-terminal domain"/>
    <property type="match status" value="1"/>
</dbReference>
<feature type="compositionally biased region" description="Basic residues" evidence="5">
    <location>
        <begin position="56"/>
        <end position="66"/>
    </location>
</feature>
<evidence type="ECO:0000256" key="4">
    <source>
        <dbReference type="ARBA" id="ARBA00023136"/>
    </source>
</evidence>
<comment type="subcellular location">
    <subcellularLocation>
        <location evidence="1">Membrane</location>
        <topology evidence="1">Single-pass membrane protein</topology>
    </subcellularLocation>
</comment>
<feature type="region of interest" description="Disordered" evidence="5">
    <location>
        <begin position="51"/>
        <end position="107"/>
    </location>
</feature>
<evidence type="ECO:0000256" key="6">
    <source>
        <dbReference type="SAM" id="Phobius"/>
    </source>
</evidence>
<accession>A0A381NRX1</accession>
<feature type="compositionally biased region" description="Basic and acidic residues" evidence="5">
    <location>
        <begin position="98"/>
        <end position="107"/>
    </location>
</feature>
<evidence type="ECO:0000313" key="7">
    <source>
        <dbReference type="EMBL" id="SUZ57331.1"/>
    </source>
</evidence>
<dbReference type="Pfam" id="PF13103">
    <property type="entry name" value="TonB_2"/>
    <property type="match status" value="1"/>
</dbReference>
<evidence type="ECO:0000256" key="5">
    <source>
        <dbReference type="SAM" id="MobiDB-lite"/>
    </source>
</evidence>
<feature type="transmembrane region" description="Helical" evidence="6">
    <location>
        <begin position="7"/>
        <end position="25"/>
    </location>
</feature>
<protein>
    <recommendedName>
        <fullName evidence="8">TonB C-terminal domain-containing protein</fullName>
    </recommendedName>
</protein>
<organism evidence="7">
    <name type="scientific">marine metagenome</name>
    <dbReference type="NCBI Taxonomy" id="408172"/>
    <lineage>
        <taxon>unclassified sequences</taxon>
        <taxon>metagenomes</taxon>
        <taxon>ecological metagenomes</taxon>
    </lineage>
</organism>